<dbReference type="GeneID" id="136802812"/>
<dbReference type="Proteomes" id="UP000594262">
    <property type="component" value="Unplaced"/>
</dbReference>
<feature type="transmembrane region" description="Helical" evidence="6">
    <location>
        <begin position="417"/>
        <end position="439"/>
    </location>
</feature>
<feature type="transmembrane region" description="Helical" evidence="6">
    <location>
        <begin position="323"/>
        <end position="349"/>
    </location>
</feature>
<protein>
    <submittedName>
        <fullName evidence="7">Uncharacterized protein</fullName>
    </submittedName>
</protein>
<dbReference type="InterPro" id="IPR011701">
    <property type="entry name" value="MFS"/>
</dbReference>
<feature type="transmembrane region" description="Helical" evidence="6">
    <location>
        <begin position="451"/>
        <end position="473"/>
    </location>
</feature>
<keyword evidence="2 6" id="KW-0812">Transmembrane</keyword>
<keyword evidence="8" id="KW-1185">Reference proteome</keyword>
<feature type="transmembrane region" description="Helical" evidence="6">
    <location>
        <begin position="35"/>
        <end position="54"/>
    </location>
</feature>
<feature type="compositionally biased region" description="Polar residues" evidence="5">
    <location>
        <begin position="267"/>
        <end position="292"/>
    </location>
</feature>
<evidence type="ECO:0000256" key="6">
    <source>
        <dbReference type="SAM" id="Phobius"/>
    </source>
</evidence>
<comment type="subcellular location">
    <subcellularLocation>
        <location evidence="1">Membrane</location>
        <topology evidence="1">Multi-pass membrane protein</topology>
    </subcellularLocation>
</comment>
<proteinExistence type="predicted"/>
<dbReference type="OrthoDB" id="419734at2759"/>
<feature type="transmembrane region" description="Helical" evidence="6">
    <location>
        <begin position="479"/>
        <end position="502"/>
    </location>
</feature>
<feature type="transmembrane region" description="Helical" evidence="6">
    <location>
        <begin position="369"/>
        <end position="387"/>
    </location>
</feature>
<evidence type="ECO:0000313" key="7">
    <source>
        <dbReference type="EnsemblMetazoa" id="CLYHEMP007662.1"/>
    </source>
</evidence>
<dbReference type="Gene3D" id="1.20.1250.20">
    <property type="entry name" value="MFS general substrate transporter like domains"/>
    <property type="match status" value="1"/>
</dbReference>
<feature type="transmembrane region" description="Helical" evidence="6">
    <location>
        <begin position="99"/>
        <end position="118"/>
    </location>
</feature>
<evidence type="ECO:0000256" key="3">
    <source>
        <dbReference type="ARBA" id="ARBA00022989"/>
    </source>
</evidence>
<feature type="transmembrane region" description="Helical" evidence="6">
    <location>
        <begin position="196"/>
        <end position="218"/>
    </location>
</feature>
<organism evidence="7 8">
    <name type="scientific">Clytia hemisphaerica</name>
    <dbReference type="NCBI Taxonomy" id="252671"/>
    <lineage>
        <taxon>Eukaryota</taxon>
        <taxon>Metazoa</taxon>
        <taxon>Cnidaria</taxon>
        <taxon>Hydrozoa</taxon>
        <taxon>Hydroidolina</taxon>
        <taxon>Leptothecata</taxon>
        <taxon>Obeliida</taxon>
        <taxon>Clytiidae</taxon>
        <taxon>Clytia</taxon>
    </lineage>
</organism>
<reference evidence="7" key="1">
    <citation type="submission" date="2021-01" db="UniProtKB">
        <authorList>
            <consortium name="EnsemblMetazoa"/>
        </authorList>
    </citation>
    <scope>IDENTIFICATION</scope>
</reference>
<keyword evidence="3 6" id="KW-1133">Transmembrane helix</keyword>
<sequence length="512" mass="56602">MDTRVNENIGLLEEVRPTAKQKITMWRSITSEPILFLYSIVYMVNLTILPQLVLHKVLLQNENGGGVNNSTSLVNVTTTMVPTGNVKHSPEIKKLASDWWYAVLASAQIPAIFTVLIWGPISDAIGRKKAMIVIPIVSILQNIIFVLCSHFMSSHVIFLCIGMLLACLFGELPGVIALSCSFIADVTRGKKSETRIARMAFVEFSINLAGIPAGLFGGHLLKSMGFVSVFCLSICVNILLLLYIIFILPDPTKLNNNVEDQYKENKSYSMENGSKSNQQQHPELSTTTDSPASKSPIDWDLFKPHKQIQKVFKLVTSKERRSYVLPALANFLCVIYAFTGELSITALFLKGEPLNFGANYIGYYFANQAVIRSIGVVATTQIAYHVVKATEMSTIMFCTCSQIVCFVLIGASNTTLFVFLVNIAGFATPGPMSVLRSYISKQVPQDKVGTVLAACASIEATSYTLNLITLQIYNHTLEWFHGTAFMFLAFMSFLGLCISTAIRFTSKNHDKE</sequence>
<feature type="region of interest" description="Disordered" evidence="5">
    <location>
        <begin position="266"/>
        <end position="292"/>
    </location>
</feature>
<evidence type="ECO:0000256" key="5">
    <source>
        <dbReference type="SAM" id="MobiDB-lite"/>
    </source>
</evidence>
<dbReference type="GO" id="GO:0022857">
    <property type="term" value="F:transmembrane transporter activity"/>
    <property type="evidence" value="ECO:0007669"/>
    <property type="project" value="InterPro"/>
</dbReference>
<dbReference type="InterPro" id="IPR036259">
    <property type="entry name" value="MFS_trans_sf"/>
</dbReference>
<evidence type="ECO:0000256" key="2">
    <source>
        <dbReference type="ARBA" id="ARBA00022692"/>
    </source>
</evidence>
<name>A0A7M5U8T7_9CNID</name>
<dbReference type="PANTHER" id="PTHR23507:SF1">
    <property type="entry name" value="FI18259P1-RELATED"/>
    <property type="match status" value="1"/>
</dbReference>
<dbReference type="SUPFAM" id="SSF103473">
    <property type="entry name" value="MFS general substrate transporter"/>
    <property type="match status" value="1"/>
</dbReference>
<evidence type="ECO:0000256" key="4">
    <source>
        <dbReference type="ARBA" id="ARBA00023136"/>
    </source>
</evidence>
<evidence type="ECO:0000313" key="8">
    <source>
        <dbReference type="Proteomes" id="UP000594262"/>
    </source>
</evidence>
<dbReference type="AlphaFoldDB" id="A0A7M5U8T7"/>
<dbReference type="EnsemblMetazoa" id="CLYHEMT007662.1">
    <property type="protein sequence ID" value="CLYHEMP007662.1"/>
    <property type="gene ID" value="CLYHEMG007662"/>
</dbReference>
<evidence type="ECO:0000256" key="1">
    <source>
        <dbReference type="ARBA" id="ARBA00004141"/>
    </source>
</evidence>
<accession>A0A7M5U8T7</accession>
<dbReference type="GO" id="GO:0016020">
    <property type="term" value="C:membrane"/>
    <property type="evidence" value="ECO:0007669"/>
    <property type="project" value="UniProtKB-SubCell"/>
</dbReference>
<dbReference type="RefSeq" id="XP_066915679.1">
    <property type="nucleotide sequence ID" value="XM_067059578.1"/>
</dbReference>
<dbReference type="PANTHER" id="PTHR23507">
    <property type="entry name" value="ZGC:174356"/>
    <property type="match status" value="1"/>
</dbReference>
<feature type="transmembrane region" description="Helical" evidence="6">
    <location>
        <begin position="224"/>
        <end position="248"/>
    </location>
</feature>
<keyword evidence="4 6" id="KW-0472">Membrane</keyword>
<dbReference type="Pfam" id="PF07690">
    <property type="entry name" value="MFS_1"/>
    <property type="match status" value="1"/>
</dbReference>
<feature type="transmembrane region" description="Helical" evidence="6">
    <location>
        <begin position="156"/>
        <end position="184"/>
    </location>
</feature>
<feature type="transmembrane region" description="Helical" evidence="6">
    <location>
        <begin position="130"/>
        <end position="150"/>
    </location>
</feature>